<protein>
    <recommendedName>
        <fullName evidence="3">Phosphoadenosine phosphosulphate reductase domain-containing protein</fullName>
    </recommendedName>
</protein>
<dbReference type="InterPro" id="IPR014729">
    <property type="entry name" value="Rossmann-like_a/b/a_fold"/>
</dbReference>
<evidence type="ECO:0008006" key="3">
    <source>
        <dbReference type="Google" id="ProtNLM"/>
    </source>
</evidence>
<proteinExistence type="predicted"/>
<comment type="caution">
    <text evidence="1">The sequence shown here is derived from an EMBL/GenBank/DDBJ whole genome shotgun (WGS) entry which is preliminary data.</text>
</comment>
<sequence length="528" mass="59105">MHTNAVSHAAKYQTLQLFRMEDITMSLDDRVASATGVIMDLFEEGRPIVIATSFGKDSSAVMSIVMNAARDFAAAGGKPLVVATSANTLVENPEVHAMAKKEMGKLHAYAKEHGIRFFGKFVTPPLLSTFQVKILSGRGIPSWASGGNDYAVDLKISPQKSYRKKLFRTIAEKGMPEPVTCLGMRIEESEVRAARMKANGARAETPVRNKDGELVLCAVSYWSEDDIFEYLGECSSGLRQSYSDPKETLRIYAHSAGTSCAVVAQSIYEGKQKKGGCGARNGCFTCLKAEDKSLAAMIELEPRYEYLRGLNRLNSYLRAIEKDWSRRHWVGRTIEEGHIIIQPDTLHPREIRNITRYMLQLDHDEGVRARRAGEKRKFTRLPLEMMICIDALQSMNGIARPFAIWDDFRSIYDKGIRFDIPDVVPFKETPMPDAKFLSVGKEWDTSVPDSAWTGMRDAYVEALTEGSGCTPDLRILKDGTAVWDLETEQSFTVDQESAVMLLDFELENMLAMYDASYNRGGITPFIYP</sequence>
<name>A0ABY1QYG6_9BURK</name>
<dbReference type="RefSeq" id="WP_283445648.1">
    <property type="nucleotide sequence ID" value="NZ_FXUL01000043.1"/>
</dbReference>
<dbReference type="Gene3D" id="3.40.50.620">
    <property type="entry name" value="HUPs"/>
    <property type="match status" value="1"/>
</dbReference>
<dbReference type="Proteomes" id="UP001158049">
    <property type="component" value="Unassembled WGS sequence"/>
</dbReference>
<evidence type="ECO:0000313" key="1">
    <source>
        <dbReference type="EMBL" id="SMP81359.1"/>
    </source>
</evidence>
<dbReference type="EMBL" id="FXUL01000043">
    <property type="protein sequence ID" value="SMP81359.1"/>
    <property type="molecule type" value="Genomic_DNA"/>
</dbReference>
<accession>A0ABY1QYG6</accession>
<keyword evidence="2" id="KW-1185">Reference proteome</keyword>
<reference evidence="1 2" key="1">
    <citation type="submission" date="2017-05" db="EMBL/GenBank/DDBJ databases">
        <authorList>
            <person name="Varghese N."/>
            <person name="Submissions S."/>
        </authorList>
    </citation>
    <scope>NUCLEOTIDE SEQUENCE [LARGE SCALE GENOMIC DNA]</scope>
    <source>
        <strain evidence="1 2">DSM 26001</strain>
    </source>
</reference>
<organism evidence="1 2">
    <name type="scientific">Noviherbaspirillum suwonense</name>
    <dbReference type="NCBI Taxonomy" id="1224511"/>
    <lineage>
        <taxon>Bacteria</taxon>
        <taxon>Pseudomonadati</taxon>
        <taxon>Pseudomonadota</taxon>
        <taxon>Betaproteobacteria</taxon>
        <taxon>Burkholderiales</taxon>
        <taxon>Oxalobacteraceae</taxon>
        <taxon>Noviherbaspirillum</taxon>
    </lineage>
</organism>
<gene>
    <name evidence="1" type="ORF">SAMN06295970_14319</name>
</gene>
<evidence type="ECO:0000313" key="2">
    <source>
        <dbReference type="Proteomes" id="UP001158049"/>
    </source>
</evidence>
<dbReference type="SUPFAM" id="SSF52402">
    <property type="entry name" value="Adenine nucleotide alpha hydrolases-like"/>
    <property type="match status" value="1"/>
</dbReference>